<dbReference type="STRING" id="1095630.A0A2J6T905"/>
<proteinExistence type="predicted"/>
<dbReference type="EMBL" id="KZ613813">
    <property type="protein sequence ID" value="PMD59505.1"/>
    <property type="molecule type" value="Genomic_DNA"/>
</dbReference>
<dbReference type="CDD" id="cd04301">
    <property type="entry name" value="NAT_SF"/>
    <property type="match status" value="1"/>
</dbReference>
<name>A0A2J6T905_9HELO</name>
<dbReference type="SUPFAM" id="SSF55729">
    <property type="entry name" value="Acyl-CoA N-acyltransferases (Nat)"/>
    <property type="match status" value="1"/>
</dbReference>
<keyword evidence="2" id="KW-0808">Transferase</keyword>
<evidence type="ECO:0000313" key="2">
    <source>
        <dbReference type="EMBL" id="PMD59505.1"/>
    </source>
</evidence>
<dbReference type="GeneID" id="36588356"/>
<dbReference type="InterPro" id="IPR000182">
    <property type="entry name" value="GNAT_dom"/>
</dbReference>
<dbReference type="Proteomes" id="UP000235371">
    <property type="component" value="Unassembled WGS sequence"/>
</dbReference>
<dbReference type="GO" id="GO:0016747">
    <property type="term" value="F:acyltransferase activity, transferring groups other than amino-acyl groups"/>
    <property type="evidence" value="ECO:0007669"/>
    <property type="project" value="InterPro"/>
</dbReference>
<sequence>MVTTQTVLTFRKATTADARDTQVLIKSAFRGDSSRAGWTTEADLVDDDRIDEAGVIAKINQANGLVLLAHDNSSALVGCCEIQGRDGGFGYFGLLAVDPLRQAGGLGKKILVEAEVMARDQLGVRMMEMRVIWPRQEMIDWYIRRGYTKTDRTEPFPYAHLVNGKALSDDLYFVIMEKELLEPRMASI</sequence>
<organism evidence="2 3">
    <name type="scientific">Hyaloscypha bicolor E</name>
    <dbReference type="NCBI Taxonomy" id="1095630"/>
    <lineage>
        <taxon>Eukaryota</taxon>
        <taxon>Fungi</taxon>
        <taxon>Dikarya</taxon>
        <taxon>Ascomycota</taxon>
        <taxon>Pezizomycotina</taxon>
        <taxon>Leotiomycetes</taxon>
        <taxon>Helotiales</taxon>
        <taxon>Hyaloscyphaceae</taxon>
        <taxon>Hyaloscypha</taxon>
        <taxon>Hyaloscypha bicolor</taxon>
    </lineage>
</organism>
<dbReference type="AlphaFoldDB" id="A0A2J6T905"/>
<reference evidence="2 3" key="1">
    <citation type="submission" date="2016-04" db="EMBL/GenBank/DDBJ databases">
        <title>A degradative enzymes factory behind the ericoid mycorrhizal symbiosis.</title>
        <authorList>
            <consortium name="DOE Joint Genome Institute"/>
            <person name="Martino E."/>
            <person name="Morin E."/>
            <person name="Grelet G."/>
            <person name="Kuo A."/>
            <person name="Kohler A."/>
            <person name="Daghino S."/>
            <person name="Barry K."/>
            <person name="Choi C."/>
            <person name="Cichocki N."/>
            <person name="Clum A."/>
            <person name="Copeland A."/>
            <person name="Hainaut M."/>
            <person name="Haridas S."/>
            <person name="Labutti K."/>
            <person name="Lindquist E."/>
            <person name="Lipzen A."/>
            <person name="Khouja H.-R."/>
            <person name="Murat C."/>
            <person name="Ohm R."/>
            <person name="Olson A."/>
            <person name="Spatafora J."/>
            <person name="Veneault-Fourrey C."/>
            <person name="Henrissat B."/>
            <person name="Grigoriev I."/>
            <person name="Martin F."/>
            <person name="Perotto S."/>
        </authorList>
    </citation>
    <scope>NUCLEOTIDE SEQUENCE [LARGE SCALE GENOMIC DNA]</scope>
    <source>
        <strain evidence="2 3">E</strain>
    </source>
</reference>
<gene>
    <name evidence="2" type="ORF">K444DRAFT_613102</name>
</gene>
<dbReference type="PROSITE" id="PS51186">
    <property type="entry name" value="GNAT"/>
    <property type="match status" value="1"/>
</dbReference>
<dbReference type="InterPro" id="IPR016181">
    <property type="entry name" value="Acyl_CoA_acyltransferase"/>
</dbReference>
<evidence type="ECO:0000259" key="1">
    <source>
        <dbReference type="PROSITE" id="PS51186"/>
    </source>
</evidence>
<feature type="domain" description="N-acetyltransferase" evidence="1">
    <location>
        <begin position="8"/>
        <end position="181"/>
    </location>
</feature>
<keyword evidence="3" id="KW-1185">Reference proteome</keyword>
<dbReference type="Pfam" id="PF13508">
    <property type="entry name" value="Acetyltransf_7"/>
    <property type="match status" value="1"/>
</dbReference>
<dbReference type="OrthoDB" id="5689at2759"/>
<dbReference type="Gene3D" id="3.40.630.30">
    <property type="match status" value="1"/>
</dbReference>
<protein>
    <submittedName>
        <fullName evidence="2">Putative acetyltransferase</fullName>
    </submittedName>
</protein>
<dbReference type="RefSeq" id="XP_024736409.1">
    <property type="nucleotide sequence ID" value="XM_024880279.1"/>
</dbReference>
<accession>A0A2J6T905</accession>
<evidence type="ECO:0000313" key="3">
    <source>
        <dbReference type="Proteomes" id="UP000235371"/>
    </source>
</evidence>
<dbReference type="InParanoid" id="A0A2J6T905"/>